<dbReference type="GO" id="GO:0004879">
    <property type="term" value="F:nuclear receptor activity"/>
    <property type="evidence" value="ECO:0007669"/>
    <property type="project" value="TreeGrafter"/>
</dbReference>
<name>A0A8B6GDI7_MYTGA</name>
<evidence type="ECO:0000256" key="8">
    <source>
        <dbReference type="ARBA" id="ARBA00023242"/>
    </source>
</evidence>
<feature type="domain" description="Nuclear receptor" evidence="9">
    <location>
        <begin position="26"/>
        <end position="100"/>
    </location>
</feature>
<keyword evidence="6" id="KW-0804">Transcription</keyword>
<feature type="non-terminal residue" evidence="10">
    <location>
        <position position="100"/>
    </location>
</feature>
<dbReference type="PRINTS" id="PR00047">
    <property type="entry name" value="STROIDFINGER"/>
</dbReference>
<evidence type="ECO:0000256" key="4">
    <source>
        <dbReference type="ARBA" id="ARBA00023015"/>
    </source>
</evidence>
<evidence type="ECO:0000313" key="10">
    <source>
        <dbReference type="EMBL" id="VDI62522.1"/>
    </source>
</evidence>
<evidence type="ECO:0000256" key="7">
    <source>
        <dbReference type="ARBA" id="ARBA00023170"/>
    </source>
</evidence>
<dbReference type="InterPro" id="IPR013088">
    <property type="entry name" value="Znf_NHR/GATA"/>
</dbReference>
<proteinExistence type="predicted"/>
<keyword evidence="1" id="KW-0479">Metal-binding</keyword>
<organism evidence="10 11">
    <name type="scientific">Mytilus galloprovincialis</name>
    <name type="common">Mediterranean mussel</name>
    <dbReference type="NCBI Taxonomy" id="29158"/>
    <lineage>
        <taxon>Eukaryota</taxon>
        <taxon>Metazoa</taxon>
        <taxon>Spiralia</taxon>
        <taxon>Lophotrochozoa</taxon>
        <taxon>Mollusca</taxon>
        <taxon>Bivalvia</taxon>
        <taxon>Autobranchia</taxon>
        <taxon>Pteriomorphia</taxon>
        <taxon>Mytilida</taxon>
        <taxon>Mytiloidea</taxon>
        <taxon>Mytilidae</taxon>
        <taxon>Mytilinae</taxon>
        <taxon>Mytilus</taxon>
    </lineage>
</organism>
<evidence type="ECO:0000256" key="5">
    <source>
        <dbReference type="ARBA" id="ARBA00023125"/>
    </source>
</evidence>
<gene>
    <name evidence="10" type="ORF">MGAL_10B093123</name>
</gene>
<keyword evidence="5" id="KW-0238">DNA-binding</keyword>
<dbReference type="EMBL" id="UYJE01008272">
    <property type="protein sequence ID" value="VDI62522.1"/>
    <property type="molecule type" value="Genomic_DNA"/>
</dbReference>
<comment type="caution">
    <text evidence="10">The sequence shown here is derived from an EMBL/GenBank/DDBJ whole genome shotgun (WGS) entry which is preliminary data.</text>
</comment>
<evidence type="ECO:0000256" key="6">
    <source>
        <dbReference type="ARBA" id="ARBA00023163"/>
    </source>
</evidence>
<reference evidence="10" key="1">
    <citation type="submission" date="2018-11" db="EMBL/GenBank/DDBJ databases">
        <authorList>
            <person name="Alioto T."/>
            <person name="Alioto T."/>
        </authorList>
    </citation>
    <scope>NUCLEOTIDE SEQUENCE</scope>
</reference>
<accession>A0A8B6GDI7</accession>
<evidence type="ECO:0000256" key="1">
    <source>
        <dbReference type="ARBA" id="ARBA00022723"/>
    </source>
</evidence>
<dbReference type="GO" id="GO:0009755">
    <property type="term" value="P:hormone-mediated signaling pathway"/>
    <property type="evidence" value="ECO:0007669"/>
    <property type="project" value="TreeGrafter"/>
</dbReference>
<keyword evidence="8" id="KW-0539">Nucleus</keyword>
<dbReference type="AlphaFoldDB" id="A0A8B6GDI7"/>
<keyword evidence="7 10" id="KW-0675">Receptor</keyword>
<dbReference type="Proteomes" id="UP000596742">
    <property type="component" value="Unassembled WGS sequence"/>
</dbReference>
<sequence length="100" mass="11379">EGGREGGSEKNWNGIIKHCTEFDGDTVLCRVCGDKASGFHYGVHACEGCKGFFRRSIQQKIQYRPCLKNQQCNIMRVNRNRCQYCRLKKCIAVGMSRDGK</sequence>
<keyword evidence="3" id="KW-0862">Zinc</keyword>
<dbReference type="GO" id="GO:0045944">
    <property type="term" value="P:positive regulation of transcription by RNA polymerase II"/>
    <property type="evidence" value="ECO:0007669"/>
    <property type="project" value="TreeGrafter"/>
</dbReference>
<evidence type="ECO:0000259" key="9">
    <source>
        <dbReference type="PROSITE" id="PS51030"/>
    </source>
</evidence>
<protein>
    <submittedName>
        <fullName evidence="10">Nuclear receptor subfamily 1 group D member 3</fullName>
    </submittedName>
</protein>
<dbReference type="SUPFAM" id="SSF57716">
    <property type="entry name" value="Glucocorticoid receptor-like (DNA-binding domain)"/>
    <property type="match status" value="1"/>
</dbReference>
<evidence type="ECO:0000313" key="11">
    <source>
        <dbReference type="Proteomes" id="UP000596742"/>
    </source>
</evidence>
<dbReference type="SMART" id="SM00399">
    <property type="entry name" value="ZnF_C4"/>
    <property type="match status" value="1"/>
</dbReference>
<keyword evidence="2" id="KW-0863">Zinc-finger</keyword>
<dbReference type="PANTHER" id="PTHR24082:SF473">
    <property type="entry name" value="ECDYSONE-INDUCED PROTEIN 75B, ISOFORM B"/>
    <property type="match status" value="1"/>
</dbReference>
<dbReference type="GO" id="GO:0030154">
    <property type="term" value="P:cell differentiation"/>
    <property type="evidence" value="ECO:0007669"/>
    <property type="project" value="TreeGrafter"/>
</dbReference>
<dbReference type="Gene3D" id="3.30.50.10">
    <property type="entry name" value="Erythroid Transcription Factor GATA-1, subunit A"/>
    <property type="match status" value="1"/>
</dbReference>
<dbReference type="GO" id="GO:0008270">
    <property type="term" value="F:zinc ion binding"/>
    <property type="evidence" value="ECO:0007669"/>
    <property type="project" value="UniProtKB-KW"/>
</dbReference>
<dbReference type="PROSITE" id="PS51030">
    <property type="entry name" value="NUCLEAR_REC_DBD_2"/>
    <property type="match status" value="1"/>
</dbReference>
<dbReference type="PANTHER" id="PTHR24082">
    <property type="entry name" value="NUCLEAR HORMONE RECEPTOR"/>
    <property type="match status" value="1"/>
</dbReference>
<dbReference type="InterPro" id="IPR001628">
    <property type="entry name" value="Znf_hrmn_rcpt"/>
</dbReference>
<evidence type="ECO:0000256" key="2">
    <source>
        <dbReference type="ARBA" id="ARBA00022771"/>
    </source>
</evidence>
<keyword evidence="11" id="KW-1185">Reference proteome</keyword>
<dbReference type="Pfam" id="PF00105">
    <property type="entry name" value="zf-C4"/>
    <property type="match status" value="1"/>
</dbReference>
<evidence type="ECO:0000256" key="3">
    <source>
        <dbReference type="ARBA" id="ARBA00022833"/>
    </source>
</evidence>
<dbReference type="InterPro" id="IPR050234">
    <property type="entry name" value="Nuclear_hormone_rcpt_NR1"/>
</dbReference>
<dbReference type="PROSITE" id="PS00031">
    <property type="entry name" value="NUCLEAR_REC_DBD_1"/>
    <property type="match status" value="1"/>
</dbReference>
<dbReference type="OrthoDB" id="5771769at2759"/>
<dbReference type="GO" id="GO:0000122">
    <property type="term" value="P:negative regulation of transcription by RNA polymerase II"/>
    <property type="evidence" value="ECO:0007669"/>
    <property type="project" value="TreeGrafter"/>
</dbReference>
<keyword evidence="4" id="KW-0805">Transcription regulation</keyword>
<dbReference type="GO" id="GO:0000978">
    <property type="term" value="F:RNA polymerase II cis-regulatory region sequence-specific DNA binding"/>
    <property type="evidence" value="ECO:0007669"/>
    <property type="project" value="TreeGrafter"/>
</dbReference>
<dbReference type="FunFam" id="3.30.50.10:FF:000056">
    <property type="entry name" value="Peroxisome proliferator-activated receptor gamma"/>
    <property type="match status" value="1"/>
</dbReference>